<sequence length="63" mass="6982">MMTPFQEAAARVYGHATRVESAIQASPARTDAEIASETGLKPGFVRMIRSDKWKSVVKKKFKA</sequence>
<proteinExistence type="predicted"/>
<keyword evidence="2" id="KW-1185">Reference proteome</keyword>
<dbReference type="EMBL" id="JAGKQQ010000001">
    <property type="protein sequence ID" value="MBP3956477.1"/>
    <property type="molecule type" value="Genomic_DNA"/>
</dbReference>
<gene>
    <name evidence="1" type="ORF">J8F10_14445</name>
</gene>
<evidence type="ECO:0000313" key="1">
    <source>
        <dbReference type="EMBL" id="MBP3956477.1"/>
    </source>
</evidence>
<dbReference type="RefSeq" id="WP_210654637.1">
    <property type="nucleotide sequence ID" value="NZ_JAGKQQ010000001.1"/>
</dbReference>
<name>A0ABS5BRW2_9BACT</name>
<protein>
    <recommendedName>
        <fullName evidence="3">HTH araC/xylS-type domain-containing protein</fullName>
    </recommendedName>
</protein>
<organism evidence="1 2">
    <name type="scientific">Gemmata palustris</name>
    <dbReference type="NCBI Taxonomy" id="2822762"/>
    <lineage>
        <taxon>Bacteria</taxon>
        <taxon>Pseudomonadati</taxon>
        <taxon>Planctomycetota</taxon>
        <taxon>Planctomycetia</taxon>
        <taxon>Gemmatales</taxon>
        <taxon>Gemmataceae</taxon>
        <taxon>Gemmata</taxon>
    </lineage>
</organism>
<reference evidence="1 2" key="1">
    <citation type="submission" date="2021-04" db="EMBL/GenBank/DDBJ databases">
        <authorList>
            <person name="Ivanova A."/>
        </authorList>
    </citation>
    <scope>NUCLEOTIDE SEQUENCE [LARGE SCALE GENOMIC DNA]</scope>
    <source>
        <strain evidence="1 2">G18</strain>
    </source>
</reference>
<accession>A0ABS5BRW2</accession>
<comment type="caution">
    <text evidence="1">The sequence shown here is derived from an EMBL/GenBank/DDBJ whole genome shotgun (WGS) entry which is preliminary data.</text>
</comment>
<evidence type="ECO:0000313" key="2">
    <source>
        <dbReference type="Proteomes" id="UP000676565"/>
    </source>
</evidence>
<dbReference type="Proteomes" id="UP000676565">
    <property type="component" value="Unassembled WGS sequence"/>
</dbReference>
<evidence type="ECO:0008006" key="3">
    <source>
        <dbReference type="Google" id="ProtNLM"/>
    </source>
</evidence>